<accession>A0AAD8TZM9</accession>
<keyword evidence="1" id="KW-0539">Nucleus</keyword>
<keyword evidence="1" id="KW-0156">Chromatin regulator</keyword>
<protein>
    <recommendedName>
        <fullName evidence="1">PHD finger protein ALFIN-LIKE</fullName>
    </recommendedName>
</protein>
<keyword evidence="1" id="KW-0863">Zinc-finger</keyword>
<comment type="subcellular location">
    <subcellularLocation>
        <location evidence="1">Nucleus</location>
    </subcellularLocation>
</comment>
<comment type="function">
    <text evidence="1">Histone-binding component that specifically recognizes H3 tails trimethylated on 'Lys-4' (H3K4me3), which mark transcription start sites of virtually all active genes.</text>
</comment>
<dbReference type="GO" id="GO:0006325">
    <property type="term" value="P:chromatin organization"/>
    <property type="evidence" value="ECO:0007669"/>
    <property type="project" value="UniProtKB-UniRule"/>
</dbReference>
<keyword evidence="1" id="KW-0804">Transcription</keyword>
<keyword evidence="1" id="KW-0805">Transcription regulation</keyword>
<evidence type="ECO:0000259" key="3">
    <source>
        <dbReference type="Pfam" id="PF12165"/>
    </source>
</evidence>
<organism evidence="4 5">
    <name type="scientific">Lolium multiflorum</name>
    <name type="common">Italian ryegrass</name>
    <name type="synonym">Lolium perenne subsp. multiflorum</name>
    <dbReference type="NCBI Taxonomy" id="4521"/>
    <lineage>
        <taxon>Eukaryota</taxon>
        <taxon>Viridiplantae</taxon>
        <taxon>Streptophyta</taxon>
        <taxon>Embryophyta</taxon>
        <taxon>Tracheophyta</taxon>
        <taxon>Spermatophyta</taxon>
        <taxon>Magnoliopsida</taxon>
        <taxon>Liliopsida</taxon>
        <taxon>Poales</taxon>
        <taxon>Poaceae</taxon>
        <taxon>BOP clade</taxon>
        <taxon>Pooideae</taxon>
        <taxon>Poodae</taxon>
        <taxon>Poeae</taxon>
        <taxon>Poeae Chloroplast Group 2 (Poeae type)</taxon>
        <taxon>Loliodinae</taxon>
        <taxon>Loliinae</taxon>
        <taxon>Lolium</taxon>
    </lineage>
</organism>
<dbReference type="GO" id="GO:0003712">
    <property type="term" value="F:transcription coregulator activity"/>
    <property type="evidence" value="ECO:0007669"/>
    <property type="project" value="TreeGrafter"/>
</dbReference>
<sequence length="229" mass="25035">MSRYASSSSSSSSNPTRTNHYLFLDVDELPSPTPSSPVHLAAQRPHPAIDVEELPSPTPSPVRLAAHRPRPFIDLEELPSPTSPPPNPTSTQHMATSQLAASSSKPKITRPLTMDAMIQDISSRRDALVRALTTDQEEFFRLCDPAAGRKPLLLYGHADGSWEVTGPEEDAPPDMPEPAAGLNLVRDDMTRFDWLSRVAVRADAWLAGLTQYFGATLNANQKYVPTGNR</sequence>
<dbReference type="GO" id="GO:0008270">
    <property type="term" value="F:zinc ion binding"/>
    <property type="evidence" value="ECO:0007669"/>
    <property type="project" value="UniProtKB-KW"/>
</dbReference>
<dbReference type="GO" id="GO:0042393">
    <property type="term" value="F:histone binding"/>
    <property type="evidence" value="ECO:0007669"/>
    <property type="project" value="UniProtKB-UniRule"/>
</dbReference>
<evidence type="ECO:0000313" key="5">
    <source>
        <dbReference type="Proteomes" id="UP001231189"/>
    </source>
</evidence>
<feature type="region of interest" description="Disordered" evidence="2">
    <location>
        <begin position="1"/>
        <end position="105"/>
    </location>
</feature>
<dbReference type="Pfam" id="PF12165">
    <property type="entry name" value="Alfin"/>
    <property type="match status" value="1"/>
</dbReference>
<gene>
    <name evidence="4" type="ORF">QYE76_013862</name>
</gene>
<dbReference type="PANTHER" id="PTHR12321:SF39">
    <property type="entry name" value="PHD FINGER PROTEIN ALFIN-LIKE 2"/>
    <property type="match status" value="1"/>
</dbReference>
<dbReference type="EMBL" id="JAUUTY010000001">
    <property type="protein sequence ID" value="KAK1697165.1"/>
    <property type="molecule type" value="Genomic_DNA"/>
</dbReference>
<comment type="domain">
    <text evidence="1">The PHD-type zinc finger mediates the binding to H3K4me3.</text>
</comment>
<dbReference type="AlphaFoldDB" id="A0AAD8TZM9"/>
<dbReference type="PANTHER" id="PTHR12321">
    <property type="entry name" value="CPG BINDING PROTEIN"/>
    <property type="match status" value="1"/>
</dbReference>
<feature type="compositionally biased region" description="Low complexity" evidence="2">
    <location>
        <begin position="1"/>
        <end position="13"/>
    </location>
</feature>
<proteinExistence type="inferred from homology"/>
<comment type="similarity">
    <text evidence="1">Belongs to the Alfin family.</text>
</comment>
<dbReference type="InterPro" id="IPR021998">
    <property type="entry name" value="Alfin_N"/>
</dbReference>
<reference evidence="4" key="1">
    <citation type="submission" date="2023-07" db="EMBL/GenBank/DDBJ databases">
        <title>A chromosome-level genome assembly of Lolium multiflorum.</title>
        <authorList>
            <person name="Chen Y."/>
            <person name="Copetti D."/>
            <person name="Kolliker R."/>
            <person name="Studer B."/>
        </authorList>
    </citation>
    <scope>NUCLEOTIDE SEQUENCE</scope>
    <source>
        <strain evidence="4">02402/16</strain>
        <tissue evidence="4">Leaf</tissue>
    </source>
</reference>
<dbReference type="GO" id="GO:0006355">
    <property type="term" value="P:regulation of DNA-templated transcription"/>
    <property type="evidence" value="ECO:0007669"/>
    <property type="project" value="UniProtKB-UniRule"/>
</dbReference>
<feature type="domain" description="Alfin N-terminal" evidence="3">
    <location>
        <begin position="113"/>
        <end position="222"/>
    </location>
</feature>
<evidence type="ECO:0000313" key="4">
    <source>
        <dbReference type="EMBL" id="KAK1697165.1"/>
    </source>
</evidence>
<dbReference type="InterPro" id="IPR045104">
    <property type="entry name" value="Alfin"/>
</dbReference>
<keyword evidence="1" id="KW-0862">Zinc</keyword>
<dbReference type="GO" id="GO:0005634">
    <property type="term" value="C:nucleus"/>
    <property type="evidence" value="ECO:0007669"/>
    <property type="project" value="UniProtKB-SubCell"/>
</dbReference>
<keyword evidence="5" id="KW-1185">Reference proteome</keyword>
<dbReference type="GO" id="GO:0000976">
    <property type="term" value="F:transcription cis-regulatory region binding"/>
    <property type="evidence" value="ECO:0007669"/>
    <property type="project" value="TreeGrafter"/>
</dbReference>
<keyword evidence="1" id="KW-0479">Metal-binding</keyword>
<feature type="compositionally biased region" description="Polar residues" evidence="2">
    <location>
        <begin position="92"/>
        <end position="105"/>
    </location>
</feature>
<comment type="subunit">
    <text evidence="1">Interacts with H3K4me3 and to a lesser extent with H3K4me2.</text>
</comment>
<evidence type="ECO:0000256" key="2">
    <source>
        <dbReference type="SAM" id="MobiDB-lite"/>
    </source>
</evidence>
<dbReference type="Proteomes" id="UP001231189">
    <property type="component" value="Unassembled WGS sequence"/>
</dbReference>
<comment type="caution">
    <text evidence="4">The sequence shown here is derived from an EMBL/GenBank/DDBJ whole genome shotgun (WGS) entry which is preliminary data.</text>
</comment>
<name>A0AAD8TZM9_LOLMU</name>
<evidence type="ECO:0000256" key="1">
    <source>
        <dbReference type="RuleBase" id="RU369089"/>
    </source>
</evidence>